<dbReference type="CDD" id="cd01994">
    <property type="entry name" value="AANH_PF0828-like"/>
    <property type="match status" value="1"/>
</dbReference>
<dbReference type="Gene3D" id="3.90.1490.10">
    <property type="entry name" value="putative n-type atp pyrophosphatase, domain 2"/>
    <property type="match status" value="1"/>
</dbReference>
<dbReference type="SUPFAM" id="SSF52402">
    <property type="entry name" value="Adenine nucleotide alpha hydrolases-like"/>
    <property type="match status" value="1"/>
</dbReference>
<feature type="domain" description="Diphthamide synthase" evidence="1">
    <location>
        <begin position="13"/>
        <end position="220"/>
    </location>
</feature>
<dbReference type="Pfam" id="PF01902">
    <property type="entry name" value="Diphthami_syn_2"/>
    <property type="match status" value="1"/>
</dbReference>
<keyword evidence="3" id="KW-1185">Reference proteome</keyword>
<organism evidence="2 3">
    <name type="scientific">Nonomuraea typhae</name>
    <dbReference type="NCBI Taxonomy" id="2603600"/>
    <lineage>
        <taxon>Bacteria</taxon>
        <taxon>Bacillati</taxon>
        <taxon>Actinomycetota</taxon>
        <taxon>Actinomycetes</taxon>
        <taxon>Streptosporangiales</taxon>
        <taxon>Streptosporangiaceae</taxon>
        <taxon>Nonomuraea</taxon>
    </lineage>
</organism>
<dbReference type="Proteomes" id="UP001612741">
    <property type="component" value="Unassembled WGS sequence"/>
</dbReference>
<name>A0ABW7YJL4_9ACTN</name>
<evidence type="ECO:0000313" key="2">
    <source>
        <dbReference type="EMBL" id="MFI6495785.1"/>
    </source>
</evidence>
<sequence>MKSALTGRRFFTSWSGGKDSALALHHAIRSGGIPERLITMMTETGERSRSHGLSRDLLVRQAAAMGLPIRFASATWADYERIFQAAVADAVTDGVDLGIFGDMDIESHREWVISTSSRAGADAELPLWGRERAGLMDELVDAGFQAVLVAVRDGLLPPGLLGEIVDRDMIRRFGQAGVDLAGEKGEYHTVVVGGPIFLRPLPYAVGEKVLRDGVWFADIQVPDPGDGVPDGTS</sequence>
<proteinExistence type="predicted"/>
<comment type="caution">
    <text evidence="2">The sequence shown here is derived from an EMBL/GenBank/DDBJ whole genome shotgun (WGS) entry which is preliminary data.</text>
</comment>
<dbReference type="EMBL" id="JBITGY010000001">
    <property type="protein sequence ID" value="MFI6495785.1"/>
    <property type="molecule type" value="Genomic_DNA"/>
</dbReference>
<dbReference type="Gene3D" id="3.40.50.620">
    <property type="entry name" value="HUPs"/>
    <property type="match status" value="1"/>
</dbReference>
<evidence type="ECO:0000259" key="1">
    <source>
        <dbReference type="Pfam" id="PF01902"/>
    </source>
</evidence>
<dbReference type="InterPro" id="IPR014729">
    <property type="entry name" value="Rossmann-like_a/b/a_fold"/>
</dbReference>
<dbReference type="InterPro" id="IPR002761">
    <property type="entry name" value="Diphthami_syn_dom"/>
</dbReference>
<protein>
    <recommendedName>
        <fullName evidence="1">Diphthamide synthase domain-containing protein</fullName>
    </recommendedName>
</protein>
<dbReference type="RefSeq" id="WP_397077495.1">
    <property type="nucleotide sequence ID" value="NZ_JBITGY010000001.1"/>
</dbReference>
<gene>
    <name evidence="2" type="ORF">ACIBG2_00260</name>
</gene>
<reference evidence="2 3" key="1">
    <citation type="submission" date="2024-10" db="EMBL/GenBank/DDBJ databases">
        <title>The Natural Products Discovery Center: Release of the First 8490 Sequenced Strains for Exploring Actinobacteria Biosynthetic Diversity.</title>
        <authorList>
            <person name="Kalkreuter E."/>
            <person name="Kautsar S.A."/>
            <person name="Yang D."/>
            <person name="Bader C.D."/>
            <person name="Teijaro C.N."/>
            <person name="Fluegel L."/>
            <person name="Davis C.M."/>
            <person name="Simpson J.R."/>
            <person name="Lauterbach L."/>
            <person name="Steele A.D."/>
            <person name="Gui C."/>
            <person name="Meng S."/>
            <person name="Li G."/>
            <person name="Viehrig K."/>
            <person name="Ye F."/>
            <person name="Su P."/>
            <person name="Kiefer A.F."/>
            <person name="Nichols A."/>
            <person name="Cepeda A.J."/>
            <person name="Yan W."/>
            <person name="Fan B."/>
            <person name="Jiang Y."/>
            <person name="Adhikari A."/>
            <person name="Zheng C.-J."/>
            <person name="Schuster L."/>
            <person name="Cowan T.M."/>
            <person name="Smanski M.J."/>
            <person name="Chevrette M.G."/>
            <person name="De Carvalho L.P.S."/>
            <person name="Shen B."/>
        </authorList>
    </citation>
    <scope>NUCLEOTIDE SEQUENCE [LARGE SCALE GENOMIC DNA]</scope>
    <source>
        <strain evidence="2 3">NPDC050545</strain>
    </source>
</reference>
<evidence type="ECO:0000313" key="3">
    <source>
        <dbReference type="Proteomes" id="UP001612741"/>
    </source>
</evidence>
<accession>A0ABW7YJL4</accession>